<dbReference type="EMBL" id="CP000251">
    <property type="protein sequence ID" value="ABC83211.1"/>
    <property type="molecule type" value="Genomic_DNA"/>
</dbReference>
<dbReference type="HOGENOM" id="CLU_1011311_0_0_7"/>
<dbReference type="KEGG" id="ade:Adeh_3444"/>
<dbReference type="STRING" id="290397.Adeh_3444"/>
<reference evidence="1" key="1">
    <citation type="submission" date="2006-01" db="EMBL/GenBank/DDBJ databases">
        <title>Complete sequence of Anaeromyxobacter dehalogenans 2CP-C.</title>
        <authorList>
            <consortium name="US DOE Joint Genome Institute"/>
            <person name="Copeland A."/>
            <person name="Lucas S."/>
            <person name="Lapidus A."/>
            <person name="Barry K."/>
            <person name="Detter J.C."/>
            <person name="Glavina T."/>
            <person name="Hammon N."/>
            <person name="Israni S."/>
            <person name="Pitluck S."/>
            <person name="Brettin T."/>
            <person name="Bruce D."/>
            <person name="Han C."/>
            <person name="Tapia R."/>
            <person name="Gilna P."/>
            <person name="Kiss H."/>
            <person name="Schmutz J."/>
            <person name="Larimer F."/>
            <person name="Land M."/>
            <person name="Kyrpides N."/>
            <person name="Anderson I."/>
            <person name="Sanford R.A."/>
            <person name="Ritalahti K.M."/>
            <person name="Thomas H.S."/>
            <person name="Kirby J.R."/>
            <person name="Zhulin I.B."/>
            <person name="Loeffler F.E."/>
            <person name="Richardson P."/>
        </authorList>
    </citation>
    <scope>NUCLEOTIDE SEQUENCE</scope>
    <source>
        <strain evidence="1">2CP-C</strain>
    </source>
</reference>
<organism evidence="1 2">
    <name type="scientific">Anaeromyxobacter dehalogenans (strain 2CP-C)</name>
    <dbReference type="NCBI Taxonomy" id="290397"/>
    <lineage>
        <taxon>Bacteria</taxon>
        <taxon>Pseudomonadati</taxon>
        <taxon>Myxococcota</taxon>
        <taxon>Myxococcia</taxon>
        <taxon>Myxococcales</taxon>
        <taxon>Cystobacterineae</taxon>
        <taxon>Anaeromyxobacteraceae</taxon>
        <taxon>Anaeromyxobacter</taxon>
    </lineage>
</organism>
<name>Q2IF53_ANADE</name>
<dbReference type="AlphaFoldDB" id="Q2IF53"/>
<dbReference type="Proteomes" id="UP000001935">
    <property type="component" value="Chromosome"/>
</dbReference>
<dbReference type="OrthoDB" id="4467760at2"/>
<evidence type="ECO:0000313" key="2">
    <source>
        <dbReference type="Proteomes" id="UP000001935"/>
    </source>
</evidence>
<evidence type="ECO:0000313" key="1">
    <source>
        <dbReference type="EMBL" id="ABC83211.1"/>
    </source>
</evidence>
<dbReference type="eggNOG" id="ENOG5032JY0">
    <property type="taxonomic scope" value="Bacteria"/>
</dbReference>
<gene>
    <name evidence="1" type="ordered locus">Adeh_3444</name>
</gene>
<sequence>MSPKLPASPSAKADRLAKLSRIASMADVLNYAGPRPDGRDGKGPYGARMSDALAMLFARALRDDFPGILPRQDGTGGESRARTAKGFKKLDVNYSTPELGLALGVSIKTVNYRDPGTKRYTKNYSRVDNELRAEAMDYHERQPYSVLACVLYLPYDACDDAGVAKGEEAGISSFGAAVRYFRNRIPRSEPHDVPDLFERFFIGLYETDGPRRGTAAYYDVARPRPPRAGRPDASQVIRFEDVIREIRSTYDDRNNPPFDWS</sequence>
<proteinExistence type="predicted"/>
<protein>
    <submittedName>
        <fullName evidence="1">Uncharacterized protein</fullName>
    </submittedName>
</protein>
<dbReference type="RefSeq" id="WP_011422493.1">
    <property type="nucleotide sequence ID" value="NC_007760.1"/>
</dbReference>
<accession>Q2IF53</accession>